<keyword evidence="2" id="KW-0966">Cell projection</keyword>
<accession>A0A173RM19</accession>
<dbReference type="EMBL" id="CYXZ01000003">
    <property type="protein sequence ID" value="CUM78993.1"/>
    <property type="molecule type" value="Genomic_DNA"/>
</dbReference>
<keyword evidence="2" id="KW-0282">Flagellum</keyword>
<organism evidence="2 3">
    <name type="scientific">Roseburia intestinalis</name>
    <dbReference type="NCBI Taxonomy" id="166486"/>
    <lineage>
        <taxon>Bacteria</taxon>
        <taxon>Bacillati</taxon>
        <taxon>Bacillota</taxon>
        <taxon>Clostridia</taxon>
        <taxon>Lachnospirales</taxon>
        <taxon>Lachnospiraceae</taxon>
        <taxon>Roseburia</taxon>
    </lineage>
</organism>
<evidence type="ECO:0000313" key="3">
    <source>
        <dbReference type="Proteomes" id="UP000095350"/>
    </source>
</evidence>
<dbReference type="STRING" id="166486.ERS852572_00486"/>
<reference evidence="2 3" key="1">
    <citation type="submission" date="2015-09" db="EMBL/GenBank/DDBJ databases">
        <authorList>
            <consortium name="Pathogen Informatics"/>
        </authorList>
    </citation>
    <scope>NUCLEOTIDE SEQUENCE [LARGE SCALE GENOMIC DNA]</scope>
    <source>
        <strain evidence="2 3">2789STDY5834960</strain>
    </source>
</reference>
<proteinExistence type="predicted"/>
<dbReference type="RefSeq" id="WP_055193197.1">
    <property type="nucleotide sequence ID" value="NZ_CABIYH010000003.1"/>
</dbReference>
<protein>
    <submittedName>
        <fullName evidence="2">Flagellar hook-length control protein FliK</fullName>
    </submittedName>
</protein>
<dbReference type="InterPro" id="IPR021136">
    <property type="entry name" value="Flagellar_hook_control-like_C"/>
</dbReference>
<dbReference type="Pfam" id="PF02120">
    <property type="entry name" value="Flg_hook"/>
    <property type="match status" value="1"/>
</dbReference>
<evidence type="ECO:0000313" key="2">
    <source>
        <dbReference type="EMBL" id="CUM78993.1"/>
    </source>
</evidence>
<keyword evidence="2" id="KW-0969">Cilium</keyword>
<dbReference type="Proteomes" id="UP000095350">
    <property type="component" value="Unassembled WGS sequence"/>
</dbReference>
<name>A0A173RM19_9FIRM</name>
<dbReference type="PaxDb" id="166486-ERS852572_00486"/>
<sequence length="652" mass="71740">MQIRDMLGQYSQNVKNGTEELMSAQGTQKLVSSMQELEPGSTFEGTVNSVKNGKVVLALGNGQTITARLDGKVSIQPGESMFFQVRSNDGTTIALRPYVQAGNINNPILLNALTAAGVPATERNITMVDSMMKEQMSISRQSILDMGRVVGSNPNVNVNTAVLMTKIGLPVSAEMASQFENYMVDQHAIVDEMDLAMNQLGRLLGDADLGEEQSFELYGKVLDILNGEGETSAQTTDGLQQNDTGTMVNAGENIETEAAVQQSKDGAAAEGVQKQVQQQNTKDLISMGAAGQEQSAGVAENTENIVGEQTAGNAAQSMQTGIDAVDVLKNTQADTAVDFKNVQGQTDTLEQILDQNGLDHLKRLLQNIPTLTGNTDLFEVQEEEDVFVDTMSGDDAGKKAFELAQAELEVTLKQSMTAEDFLNTLRDALKQNQEYGFAGMTKLFGSKEFAAILKNRAEKQWLLEPEQLREASKVSDLYERLDHQMKQMENVMKAAGVTQNSFVQTAADIRSNVEFMNQINQVYTYVQLPLKLSGQNASGDLYVYTNKKNLNDPEAELTAFLHLDLENLGSTDVSIRMKDKNVKTNFYIADDASYDLIEKHLPVLEKRLAQKGYRCSITMSKEEKKVEFVEDFLQRDMPQAGTLHRYSFDVRA</sequence>
<dbReference type="Gene3D" id="3.30.750.140">
    <property type="match status" value="1"/>
</dbReference>
<dbReference type="InterPro" id="IPR038610">
    <property type="entry name" value="FliK-like_C_sf"/>
</dbReference>
<feature type="domain" description="Flagellar hook-length control protein-like C-terminal" evidence="1">
    <location>
        <begin position="549"/>
        <end position="615"/>
    </location>
</feature>
<dbReference type="OrthoDB" id="1938931at2"/>
<dbReference type="AlphaFoldDB" id="A0A173RM19"/>
<evidence type="ECO:0000259" key="1">
    <source>
        <dbReference type="Pfam" id="PF02120"/>
    </source>
</evidence>
<gene>
    <name evidence="2" type="ORF">ERS852572_00486</name>
</gene>